<keyword evidence="2" id="KW-1185">Reference proteome</keyword>
<organism evidence="1 2">
    <name type="scientific">Amniculicola lignicola CBS 123094</name>
    <dbReference type="NCBI Taxonomy" id="1392246"/>
    <lineage>
        <taxon>Eukaryota</taxon>
        <taxon>Fungi</taxon>
        <taxon>Dikarya</taxon>
        <taxon>Ascomycota</taxon>
        <taxon>Pezizomycotina</taxon>
        <taxon>Dothideomycetes</taxon>
        <taxon>Pleosporomycetidae</taxon>
        <taxon>Pleosporales</taxon>
        <taxon>Amniculicolaceae</taxon>
        <taxon>Amniculicola</taxon>
    </lineage>
</organism>
<sequence>MYSHLVATLSPSPPPETNLSLGYSSLCASRQRGLSTIKDLTLRQAVQHIDIALISNFSQMTKKPLKYYVDTAIGSMLKMTFFSLDTLCSQSNTQVICQMQNLIMAFGAFLPAWMIPGRAHTTHTRFGLKEEGVNRPKFSLFVSVIWTPQLLQLRSHRKNIRMANDTGEIVEMHSEDTADYGLAATYLFLMEYDCSTVSATASKTVHVGFNSTGSGPKQWNLIESTNPESRKALGGMIIIDRGAWDQSSDIEVFVTVSSNDTANLEKLHIKTLHESLGIVYEYSDQNSLYTNIDIRVFLRPGPQAHLDVFDIKTRVLGVRFERKLGLEIDNLSIDTYWGGIDMNTSPWWDPLIVYNMSLSSIHGDISGYCITPENNLTVRNDDGETGIRLCPKIMISPKSPFDPKIIDVSSVSGMVVVEFFWSWWPAQAFSHRATIRSESGQVYGALPQGAYTNISSISGDLWVAIQPYNTNTEGFRSEIYTSTEEGDVDFKLVDSHKGSLEKYNPLLWLVSEHKAGKGLVQLRYPYSWYGEMEATVESGQLTFDGSELKKVERSEGYVKAVRGARAKAGESQMMTHVDEGELEICLGYNPELGILCEG</sequence>
<gene>
    <name evidence="1" type="ORF">P154DRAFT_564602</name>
</gene>
<proteinExistence type="predicted"/>
<evidence type="ECO:0000313" key="2">
    <source>
        <dbReference type="Proteomes" id="UP000799779"/>
    </source>
</evidence>
<dbReference type="AlphaFoldDB" id="A0A6A5WB44"/>
<reference evidence="1" key="1">
    <citation type="journal article" date="2020" name="Stud. Mycol.">
        <title>101 Dothideomycetes genomes: a test case for predicting lifestyles and emergence of pathogens.</title>
        <authorList>
            <person name="Haridas S."/>
            <person name="Albert R."/>
            <person name="Binder M."/>
            <person name="Bloem J."/>
            <person name="Labutti K."/>
            <person name="Salamov A."/>
            <person name="Andreopoulos B."/>
            <person name="Baker S."/>
            <person name="Barry K."/>
            <person name="Bills G."/>
            <person name="Bluhm B."/>
            <person name="Cannon C."/>
            <person name="Castanera R."/>
            <person name="Culley D."/>
            <person name="Daum C."/>
            <person name="Ezra D."/>
            <person name="Gonzalez J."/>
            <person name="Henrissat B."/>
            <person name="Kuo A."/>
            <person name="Liang C."/>
            <person name="Lipzen A."/>
            <person name="Lutzoni F."/>
            <person name="Magnuson J."/>
            <person name="Mondo S."/>
            <person name="Nolan M."/>
            <person name="Ohm R."/>
            <person name="Pangilinan J."/>
            <person name="Park H.-J."/>
            <person name="Ramirez L."/>
            <person name="Alfaro M."/>
            <person name="Sun H."/>
            <person name="Tritt A."/>
            <person name="Yoshinaga Y."/>
            <person name="Zwiers L.-H."/>
            <person name="Turgeon B."/>
            <person name="Goodwin S."/>
            <person name="Spatafora J."/>
            <person name="Crous P."/>
            <person name="Grigoriev I."/>
        </authorList>
    </citation>
    <scope>NUCLEOTIDE SEQUENCE</scope>
    <source>
        <strain evidence="1">CBS 123094</strain>
    </source>
</reference>
<dbReference type="Proteomes" id="UP000799779">
    <property type="component" value="Unassembled WGS sequence"/>
</dbReference>
<dbReference type="OrthoDB" id="3539644at2759"/>
<accession>A0A6A5WB44</accession>
<evidence type="ECO:0000313" key="1">
    <source>
        <dbReference type="EMBL" id="KAF1998637.1"/>
    </source>
</evidence>
<name>A0A6A5WB44_9PLEO</name>
<dbReference type="EMBL" id="ML977602">
    <property type="protein sequence ID" value="KAF1998637.1"/>
    <property type="molecule type" value="Genomic_DNA"/>
</dbReference>
<protein>
    <submittedName>
        <fullName evidence="1">Uncharacterized protein</fullName>
    </submittedName>
</protein>